<name>A0A1G9I1S4_9BACL</name>
<dbReference type="PROSITE" id="PS50975">
    <property type="entry name" value="ATP_GRASP"/>
    <property type="match status" value="1"/>
</dbReference>
<evidence type="ECO:0000313" key="4">
    <source>
        <dbReference type="Proteomes" id="UP000199008"/>
    </source>
</evidence>
<dbReference type="EMBL" id="FNFY01000029">
    <property type="protein sequence ID" value="SDL19188.1"/>
    <property type="molecule type" value="Genomic_DNA"/>
</dbReference>
<protein>
    <submittedName>
        <fullName evidence="3">YheC/D like ATP-grasp</fullName>
    </submittedName>
</protein>
<dbReference type="OrthoDB" id="7869153at2"/>
<dbReference type="Pfam" id="PF14398">
    <property type="entry name" value="ATPgrasp_YheCD"/>
    <property type="match status" value="1"/>
</dbReference>
<keyword evidence="1" id="KW-0067">ATP-binding</keyword>
<dbReference type="AlphaFoldDB" id="A0A1G9I1S4"/>
<dbReference type="InterPro" id="IPR026838">
    <property type="entry name" value="YheC/D"/>
</dbReference>
<dbReference type="Proteomes" id="UP000199008">
    <property type="component" value="Unassembled WGS sequence"/>
</dbReference>
<evidence type="ECO:0000256" key="1">
    <source>
        <dbReference type="PROSITE-ProRule" id="PRU00409"/>
    </source>
</evidence>
<keyword evidence="1" id="KW-0547">Nucleotide-binding</keyword>
<proteinExistence type="predicted"/>
<dbReference type="GO" id="GO:0046872">
    <property type="term" value="F:metal ion binding"/>
    <property type="evidence" value="ECO:0007669"/>
    <property type="project" value="InterPro"/>
</dbReference>
<dbReference type="InterPro" id="IPR011761">
    <property type="entry name" value="ATP-grasp"/>
</dbReference>
<feature type="domain" description="ATP-grasp" evidence="2">
    <location>
        <begin position="106"/>
        <end position="333"/>
    </location>
</feature>
<dbReference type="SUPFAM" id="SSF56059">
    <property type="entry name" value="Glutathione synthetase ATP-binding domain-like"/>
    <property type="match status" value="1"/>
</dbReference>
<accession>A0A1G9I1S4</accession>
<gene>
    <name evidence="3" type="ORF">SAMN05216216_1295</name>
</gene>
<keyword evidence="4" id="KW-1185">Reference proteome</keyword>
<sequence length="333" mass="38550">MMIGFMRNGRKPFRFVRLLAKTCAYNDIDLIYFSPRNVDIENKTVKGQVLIKNKWMTKEVPIPPFIDTTPYCFKNKKVTEFLRENSTLSTDIIGTKDEIYNKIREDGEFAHLLIPTGEYANFEEFLDFLNKHKTIVIKSKAGLRGHNIYMVKQLRRNKFQISYQQSEEKVNKEKLRQLYEDTWHGDRHILQKYIISRTKSGDPFDCRVRLEKNGRGKWSVAIYLVRIGSNQKVVSNVAQGGSVSTLTAFLEGNFSEEKDRLKESIRRIAKTLPYKIEELFDVNFSALGLDIGIDQDANLYLFEVENGPGTEFGEGQIASAKTEYYSYISKKLS</sequence>
<organism evidence="3 4">
    <name type="scientific">Lacicoccus qingdaonensis</name>
    <dbReference type="NCBI Taxonomy" id="576118"/>
    <lineage>
        <taxon>Bacteria</taxon>
        <taxon>Bacillati</taxon>
        <taxon>Bacillota</taxon>
        <taxon>Bacilli</taxon>
        <taxon>Bacillales</taxon>
        <taxon>Salinicoccaceae</taxon>
        <taxon>Lacicoccus</taxon>
    </lineage>
</organism>
<dbReference type="RefSeq" id="WP_092987758.1">
    <property type="nucleotide sequence ID" value="NZ_FNFY01000029.1"/>
</dbReference>
<evidence type="ECO:0000259" key="2">
    <source>
        <dbReference type="PROSITE" id="PS50975"/>
    </source>
</evidence>
<dbReference type="STRING" id="576118.SAMN05216216_1295"/>
<evidence type="ECO:0000313" key="3">
    <source>
        <dbReference type="EMBL" id="SDL19188.1"/>
    </source>
</evidence>
<dbReference type="GO" id="GO:0005524">
    <property type="term" value="F:ATP binding"/>
    <property type="evidence" value="ECO:0007669"/>
    <property type="project" value="UniProtKB-UniRule"/>
</dbReference>
<reference evidence="4" key="1">
    <citation type="submission" date="2016-10" db="EMBL/GenBank/DDBJ databases">
        <authorList>
            <person name="Varghese N."/>
            <person name="Submissions S."/>
        </authorList>
    </citation>
    <scope>NUCLEOTIDE SEQUENCE [LARGE SCALE GENOMIC DNA]</scope>
    <source>
        <strain evidence="4">CGMCC 1.8895</strain>
    </source>
</reference>